<reference evidence="1 2" key="1">
    <citation type="submission" date="2019-05" db="EMBL/GenBank/DDBJ databases">
        <title>Another draft genome of Portunus trituberculatus and its Hox gene families provides insights of decapod evolution.</title>
        <authorList>
            <person name="Jeong J.-H."/>
            <person name="Song I."/>
            <person name="Kim S."/>
            <person name="Choi T."/>
            <person name="Kim D."/>
            <person name="Ryu S."/>
            <person name="Kim W."/>
        </authorList>
    </citation>
    <scope>NUCLEOTIDE SEQUENCE [LARGE SCALE GENOMIC DNA]</scope>
    <source>
        <tissue evidence="1">Muscle</tissue>
    </source>
</reference>
<evidence type="ECO:0000313" key="2">
    <source>
        <dbReference type="Proteomes" id="UP000324222"/>
    </source>
</evidence>
<evidence type="ECO:0000313" key="1">
    <source>
        <dbReference type="EMBL" id="MPC51219.1"/>
    </source>
</evidence>
<dbReference type="EMBL" id="VSRR010010042">
    <property type="protein sequence ID" value="MPC51219.1"/>
    <property type="molecule type" value="Genomic_DNA"/>
</dbReference>
<gene>
    <name evidence="1" type="ORF">E2C01_045062</name>
</gene>
<name>A0A5B7G125_PORTR</name>
<protein>
    <submittedName>
        <fullName evidence="1">Uncharacterized protein</fullName>
    </submittedName>
</protein>
<sequence>MNIYMGDLHLNDSKVALEALEGRVPCKSSSSSAAKCEIASRTTPIVLLAAALTTQCTNKLQKAICHMSQASHHWLLH</sequence>
<proteinExistence type="predicted"/>
<comment type="caution">
    <text evidence="1">The sequence shown here is derived from an EMBL/GenBank/DDBJ whole genome shotgun (WGS) entry which is preliminary data.</text>
</comment>
<dbReference type="Proteomes" id="UP000324222">
    <property type="component" value="Unassembled WGS sequence"/>
</dbReference>
<dbReference type="AlphaFoldDB" id="A0A5B7G125"/>
<keyword evidence="2" id="KW-1185">Reference proteome</keyword>
<accession>A0A5B7G125</accession>
<organism evidence="1 2">
    <name type="scientific">Portunus trituberculatus</name>
    <name type="common">Swimming crab</name>
    <name type="synonym">Neptunus trituberculatus</name>
    <dbReference type="NCBI Taxonomy" id="210409"/>
    <lineage>
        <taxon>Eukaryota</taxon>
        <taxon>Metazoa</taxon>
        <taxon>Ecdysozoa</taxon>
        <taxon>Arthropoda</taxon>
        <taxon>Crustacea</taxon>
        <taxon>Multicrustacea</taxon>
        <taxon>Malacostraca</taxon>
        <taxon>Eumalacostraca</taxon>
        <taxon>Eucarida</taxon>
        <taxon>Decapoda</taxon>
        <taxon>Pleocyemata</taxon>
        <taxon>Brachyura</taxon>
        <taxon>Eubrachyura</taxon>
        <taxon>Portunoidea</taxon>
        <taxon>Portunidae</taxon>
        <taxon>Portuninae</taxon>
        <taxon>Portunus</taxon>
    </lineage>
</organism>